<dbReference type="PANTHER" id="PTHR37577:SF1">
    <property type="entry name" value="INTEGRAL MEMBRANE PROTEIN"/>
    <property type="match status" value="1"/>
</dbReference>
<reference evidence="2 3" key="1">
    <citation type="journal article" date="2020" name="Phytopathology">
        <title>Genome Sequence Resources of Colletotrichum truncatum, C. plurivorum, C. musicola, and C. sojae: Four Species Pathogenic to Soybean (Glycine max).</title>
        <authorList>
            <person name="Rogerio F."/>
            <person name="Boufleur T.R."/>
            <person name="Ciampi-Guillardi M."/>
            <person name="Sukno S.A."/>
            <person name="Thon M.R."/>
            <person name="Massola Junior N.S."/>
            <person name="Baroncelli R."/>
        </authorList>
    </citation>
    <scope>NUCLEOTIDE SEQUENCE [LARGE SCALE GENOMIC DNA]</scope>
    <source>
        <strain evidence="2 3">LFN0009</strain>
    </source>
</reference>
<feature type="transmembrane region" description="Helical" evidence="1">
    <location>
        <begin position="122"/>
        <end position="142"/>
    </location>
</feature>
<keyword evidence="1" id="KW-0472">Membrane</keyword>
<dbReference type="PANTHER" id="PTHR37577">
    <property type="entry name" value="INTEGRAL MEMBRANE PROTEIN"/>
    <property type="match status" value="1"/>
</dbReference>
<sequence>MSFSYDKCSQLPAPLEPYGDISGLGVMLGFVISAWLTIFILVAFYMFSFNPRTNPFPNTDKAKLNKYQYFHKPNPADLLIFNYAQYLRPSNTERFKGRSVEAAFRLFACSTETCKGSFVQCILSLADTQLITGLSILASGYWSLKHGPGMSAYHWKMVVSLAWFSGITHLSTLTFLRRYFADHRMERLWRLTFMFLLLVLLFVGLIPTGHFEFLGGAVEMTENMDRGSSVYPTDCSGFPGNENRYYFTMGEDPESKKLYYLTYEGYRVPNVLLGRFADTVRMRPPVPVAADAGPGAIEQAAVLLTETLGAAL</sequence>
<proteinExistence type="predicted"/>
<protein>
    <submittedName>
        <fullName evidence="2">Uncharacterized protein</fullName>
    </submittedName>
</protein>
<organism evidence="2 3">
    <name type="scientific">Colletotrichum sojae</name>
    <dbReference type="NCBI Taxonomy" id="2175907"/>
    <lineage>
        <taxon>Eukaryota</taxon>
        <taxon>Fungi</taxon>
        <taxon>Dikarya</taxon>
        <taxon>Ascomycota</taxon>
        <taxon>Pezizomycotina</taxon>
        <taxon>Sordariomycetes</taxon>
        <taxon>Hypocreomycetidae</taxon>
        <taxon>Glomerellales</taxon>
        <taxon>Glomerellaceae</taxon>
        <taxon>Colletotrichum</taxon>
        <taxon>Colletotrichum orchidearum species complex</taxon>
    </lineage>
</organism>
<dbReference type="EMBL" id="WIGN01000848">
    <property type="protein sequence ID" value="KAF6783097.1"/>
    <property type="molecule type" value="Genomic_DNA"/>
</dbReference>
<dbReference type="Proteomes" id="UP000652219">
    <property type="component" value="Unassembled WGS sequence"/>
</dbReference>
<keyword evidence="3" id="KW-1185">Reference proteome</keyword>
<feature type="transmembrane region" description="Helical" evidence="1">
    <location>
        <begin position="154"/>
        <end position="176"/>
    </location>
</feature>
<gene>
    <name evidence="2" type="ORF">CSOJ01_15941</name>
</gene>
<accession>A0A8H6IL14</accession>
<evidence type="ECO:0000256" key="1">
    <source>
        <dbReference type="SAM" id="Phobius"/>
    </source>
</evidence>
<evidence type="ECO:0000313" key="3">
    <source>
        <dbReference type="Proteomes" id="UP000652219"/>
    </source>
</evidence>
<name>A0A8H6IL14_9PEZI</name>
<dbReference type="InterPro" id="IPR053018">
    <property type="entry name" value="Elsinochrome_Biosynth-Asso"/>
</dbReference>
<keyword evidence="1" id="KW-1133">Transmembrane helix</keyword>
<feature type="transmembrane region" description="Helical" evidence="1">
    <location>
        <begin position="24"/>
        <end position="47"/>
    </location>
</feature>
<dbReference type="AlphaFoldDB" id="A0A8H6IL14"/>
<keyword evidence="1" id="KW-0812">Transmembrane</keyword>
<feature type="transmembrane region" description="Helical" evidence="1">
    <location>
        <begin position="188"/>
        <end position="206"/>
    </location>
</feature>
<evidence type="ECO:0000313" key="2">
    <source>
        <dbReference type="EMBL" id="KAF6783097.1"/>
    </source>
</evidence>
<comment type="caution">
    <text evidence="2">The sequence shown here is derived from an EMBL/GenBank/DDBJ whole genome shotgun (WGS) entry which is preliminary data.</text>
</comment>
<feature type="non-terminal residue" evidence="2">
    <location>
        <position position="312"/>
    </location>
</feature>